<comment type="caution">
    <text evidence="1">The sequence shown here is derived from an EMBL/GenBank/DDBJ whole genome shotgun (WGS) entry which is preliminary data.</text>
</comment>
<organism evidence="1 2">
    <name type="scientific">Xanthomonas graminis pv. poae</name>
    <dbReference type="NCBI Taxonomy" id="227946"/>
    <lineage>
        <taxon>Bacteria</taxon>
        <taxon>Pseudomonadati</taxon>
        <taxon>Pseudomonadota</taxon>
        <taxon>Gammaproteobacteria</taxon>
        <taxon>Lysobacterales</taxon>
        <taxon>Lysobacteraceae</taxon>
        <taxon>Xanthomonas</taxon>
        <taxon>Xanthomonas translucens group</taxon>
        <taxon>Xanthomonas graminis</taxon>
    </lineage>
</organism>
<accession>A0A199P6U6</accession>
<reference evidence="1 2" key="1">
    <citation type="submission" date="2016-04" db="EMBL/GenBank/DDBJ databases">
        <title>Xanthomonas translucens phylogeny.</title>
        <authorList>
            <person name="Langlois P."/>
        </authorList>
    </citation>
    <scope>NUCLEOTIDE SEQUENCE [LARGE SCALE GENOMIC DNA]</scope>
    <source>
        <strain evidence="1 2">B99</strain>
    </source>
</reference>
<dbReference type="Proteomes" id="UP000093858">
    <property type="component" value="Unassembled WGS sequence"/>
</dbReference>
<dbReference type="InterPro" id="IPR046788">
    <property type="entry name" value="Methyltransf_35"/>
</dbReference>
<proteinExistence type="predicted"/>
<dbReference type="Pfam" id="PF20553">
    <property type="entry name" value="Methyltransf_35"/>
    <property type="match status" value="1"/>
</dbReference>
<gene>
    <name evidence="1" type="ORF">A6R73_01590</name>
</gene>
<dbReference type="EMBL" id="LWSU01000057">
    <property type="protein sequence ID" value="OAX56912.1"/>
    <property type="molecule type" value="Genomic_DNA"/>
</dbReference>
<protein>
    <submittedName>
        <fullName evidence="1">Uncharacterized protein</fullName>
    </submittedName>
</protein>
<evidence type="ECO:0000313" key="1">
    <source>
        <dbReference type="EMBL" id="OAX56912.1"/>
    </source>
</evidence>
<dbReference type="AlphaFoldDB" id="A0A199P6U6"/>
<evidence type="ECO:0000313" key="2">
    <source>
        <dbReference type="Proteomes" id="UP000093858"/>
    </source>
</evidence>
<sequence>MGANRFYDFLMLHKHLGVKAMVSLEHDEQMYERAIYNVPYRFIEVRNESVLGFLQNVPSAKKELLWLDYDGGIGPEVVADIASVAARAKAGHFCFVTVSGHPPRVIESASAVDRLAHLQETMGDFSGSVRVADTEKSTFTAAVHKILVAAFKNAFPGDAENEFVFVLQVEYSDSMPMVTVGGGLLPAAKAKKVRKALSCSLPFLPQGSIYRIRSFHLTERERALFDRAVTGDEASPEHETLHQLGFKDADLRAYSDLVRYLPRYVEAAI</sequence>
<name>A0A199P6U6_9XANT</name>